<evidence type="ECO:0000313" key="9">
    <source>
        <dbReference type="Proteomes" id="UP000318447"/>
    </source>
</evidence>
<comment type="caution">
    <text evidence="8">The sequence shown here is derived from an EMBL/GenBank/DDBJ whole genome shotgun (WGS) entry which is preliminary data.</text>
</comment>
<name>A0A504Y1Q7_LEIDO</name>
<dbReference type="Pfam" id="PF01781">
    <property type="entry name" value="Ribosomal_L38e"/>
    <property type="match status" value="1"/>
</dbReference>
<comment type="similarity">
    <text evidence="1 6">Belongs to the eukaryotic ribosomal protein eL38 family.</text>
</comment>
<dbReference type="InterPro" id="IPR038464">
    <property type="entry name" value="Ribosomal_eL38_sf"/>
</dbReference>
<dbReference type="InterPro" id="IPR002675">
    <property type="entry name" value="Ribosomal_eL38"/>
</dbReference>
<dbReference type="VEuPathDB" id="TriTrypDB:LDHU3_03.0240"/>
<evidence type="ECO:0000256" key="1">
    <source>
        <dbReference type="ARBA" id="ARBA00007803"/>
    </source>
</evidence>
<gene>
    <name evidence="8" type="ORF">CGC21_23140</name>
</gene>
<dbReference type="GO" id="GO:0022625">
    <property type="term" value="C:cytosolic large ribosomal subunit"/>
    <property type="evidence" value="ECO:0007669"/>
    <property type="project" value="TreeGrafter"/>
</dbReference>
<protein>
    <recommendedName>
        <fullName evidence="4">Large ribosomal subunit protein eL38</fullName>
    </recommendedName>
    <alternativeName>
        <fullName evidence="5">60S ribosomal protein L38</fullName>
    </alternativeName>
</protein>
<dbReference type="Proteomes" id="UP000318447">
    <property type="component" value="Unassembled WGS sequence"/>
</dbReference>
<evidence type="ECO:0000256" key="3">
    <source>
        <dbReference type="ARBA" id="ARBA00023274"/>
    </source>
</evidence>
<feature type="region of interest" description="Disordered" evidence="7">
    <location>
        <begin position="1"/>
        <end position="28"/>
    </location>
</feature>
<dbReference type="VEuPathDB" id="TriTrypDB:LDHU3_26.2920"/>
<dbReference type="VEuPathDB" id="TriTrypDB:LdCL_030007300"/>
<dbReference type="PANTHER" id="PTHR10965">
    <property type="entry name" value="60S RIBOSOMAL PROTEIN L38"/>
    <property type="match status" value="1"/>
</dbReference>
<proteinExistence type="inferred from homology"/>
<dbReference type="GO" id="GO:0003735">
    <property type="term" value="F:structural constituent of ribosome"/>
    <property type="evidence" value="ECO:0007669"/>
    <property type="project" value="InterPro"/>
</dbReference>
<evidence type="ECO:0000256" key="2">
    <source>
        <dbReference type="ARBA" id="ARBA00022980"/>
    </source>
</evidence>
<evidence type="ECO:0000256" key="4">
    <source>
        <dbReference type="ARBA" id="ARBA00035235"/>
    </source>
</evidence>
<feature type="compositionally biased region" description="Basic and acidic residues" evidence="7">
    <location>
        <begin position="17"/>
        <end position="28"/>
    </location>
</feature>
<evidence type="ECO:0000256" key="7">
    <source>
        <dbReference type="SAM" id="MobiDB-lite"/>
    </source>
</evidence>
<dbReference type="PANTHER" id="PTHR10965:SF0">
    <property type="entry name" value="LARGE RIBOSOMAL SUBUNIT PROTEIN EL38"/>
    <property type="match status" value="1"/>
</dbReference>
<keyword evidence="2 6" id="KW-0689">Ribosomal protein</keyword>
<dbReference type="VEuPathDB" id="TriTrypDB:LdBPK_030240.1"/>
<evidence type="ECO:0000256" key="5">
    <source>
        <dbReference type="ARBA" id="ARBA00035338"/>
    </source>
</evidence>
<organism evidence="8 9">
    <name type="scientific">Leishmania donovani</name>
    <dbReference type="NCBI Taxonomy" id="5661"/>
    <lineage>
        <taxon>Eukaryota</taxon>
        <taxon>Discoba</taxon>
        <taxon>Euglenozoa</taxon>
        <taxon>Kinetoplastea</taxon>
        <taxon>Metakinetoplastina</taxon>
        <taxon>Trypanosomatida</taxon>
        <taxon>Trypanosomatidae</taxon>
        <taxon>Leishmaniinae</taxon>
        <taxon>Leishmania</taxon>
    </lineage>
</organism>
<dbReference type="FunFam" id="3.30.720.90:FF:000002">
    <property type="entry name" value="60S ribosomal proteins L38"/>
    <property type="match status" value="1"/>
</dbReference>
<evidence type="ECO:0000313" key="8">
    <source>
        <dbReference type="EMBL" id="TPP53979.1"/>
    </source>
</evidence>
<dbReference type="EMBL" id="RHLC01000047">
    <property type="protein sequence ID" value="TPP53979.1"/>
    <property type="molecule type" value="Genomic_DNA"/>
</dbReference>
<dbReference type="VEuPathDB" id="TriTrypDB:LdBPK_030230.1"/>
<dbReference type="AlphaFoldDB" id="A0A504Y1Q7"/>
<dbReference type="Gene3D" id="3.30.720.90">
    <property type="match status" value="1"/>
</dbReference>
<dbReference type="GO" id="GO:0022618">
    <property type="term" value="P:protein-RNA complex assembly"/>
    <property type="evidence" value="ECO:0007669"/>
    <property type="project" value="TreeGrafter"/>
</dbReference>
<dbReference type="VEuPathDB" id="TriTrypDB:LdCL_030007400"/>
<evidence type="ECO:0000256" key="6">
    <source>
        <dbReference type="RuleBase" id="RU003445"/>
    </source>
</evidence>
<dbReference type="GO" id="GO:0006412">
    <property type="term" value="P:translation"/>
    <property type="evidence" value="ECO:0007669"/>
    <property type="project" value="InterPro"/>
</dbReference>
<accession>A0A504Y1Q7</accession>
<reference evidence="9" key="1">
    <citation type="submission" date="2019-02" db="EMBL/GenBank/DDBJ databases">
        <title>FDA dAtabase for Regulatory Grade micrObial Sequences (FDA-ARGOS): Supporting development and validation of Infectious Disease Dx tests.</title>
        <authorList>
            <person name="Duncan R."/>
            <person name="Fisher C."/>
            <person name="Tallon L."/>
            <person name="Sadzewicz L."/>
            <person name="Sengamalay N."/>
            <person name="Ott S."/>
            <person name="Godinez A."/>
            <person name="Nagaraj S."/>
            <person name="Vavikolanu K."/>
            <person name="Nadendla S."/>
            <person name="Aluvathingal J."/>
            <person name="Sichtig H."/>
        </authorList>
    </citation>
    <scope>NUCLEOTIDE SEQUENCE [LARGE SCALE GENOMIC DNA]</scope>
    <source>
        <strain evidence="9">FDAARGOS_361</strain>
    </source>
</reference>
<sequence length="217" mass="24600">MLRRTARRAMGNSRFSGSKERDRIEQERRRRRVYDAAGNLQLGGLLLMMYDDFKKPAAIGLGMVAFLYGYSRLVVHLSREEEAEGLRLDAQSEAVARQTGKLKADRYLVKPNRQIDDPDFLNIPAFGGRGVSSTMPREIKTLKEFLAICSRKDARCVKVKHNPSATKFKVRCSRYLYTLVVNDKKKADKIERSIHPSVKKIAVTARSHAKTNAGSKQ</sequence>
<keyword evidence="3 6" id="KW-0687">Ribonucleoprotein</keyword>